<accession>A7IYF3</accession>
<evidence type="ECO:0000313" key="2">
    <source>
        <dbReference type="Proteomes" id="UP000002414"/>
    </source>
</evidence>
<dbReference type="Proteomes" id="UP000002414">
    <property type="component" value="Segment"/>
</dbReference>
<sequence length="137" mass="15615">MTFTTEQLKEMRSKITTGDRYLHEDDWGDLCVVNDDGRYMTWGDQLVVKIQAGHMKHDGESIVAIPALLDQLIAREAELQRLKVQVKDLANWHSAKAAKARDFPWIHGQHEARSLGKAEAHEVAKNKLVQILEDTNE</sequence>
<dbReference type="RefSeq" id="YP_001468984.1">
    <property type="nucleotide sequence ID" value="NC_009816.1"/>
</dbReference>
<evidence type="ECO:0000313" key="1">
    <source>
        <dbReference type="EMBL" id="ABF57536.1"/>
    </source>
</evidence>
<protein>
    <submittedName>
        <fullName evidence="1">Gp86</fullName>
    </submittedName>
</protein>
<dbReference type="KEGG" id="vg:5745503"/>
<proteinExistence type="predicted"/>
<organism evidence="1 2">
    <name type="scientific">Corynebacterium phage P1201</name>
    <dbReference type="NCBI Taxonomy" id="384848"/>
    <lineage>
        <taxon>Viruses</taxon>
        <taxon>Duplodnaviria</taxon>
        <taxon>Heunggongvirae</taxon>
        <taxon>Uroviricota</taxon>
        <taxon>Caudoviricetes</taxon>
        <taxon>Zierdtviridae</taxon>
        <taxon>Toshachvirinae</taxon>
        <taxon>Chunghsingvirus</taxon>
        <taxon>Chunghsingvirus P1201</taxon>
        <taxon>Corynebacterium virus P1201</taxon>
    </lineage>
</organism>
<keyword evidence="2" id="KW-1185">Reference proteome</keyword>
<dbReference type="GeneID" id="5745503"/>
<reference evidence="1 2" key="1">
    <citation type="journal article" date="2008" name="Virology">
        <title>Genome sequence of the lytic bacteriophage P1201 from Corynebacterium glutamicum NCHU 87078: Evolutionary relationships to phages from Corynebacterineae.</title>
        <authorList>
            <person name="Chen C.L."/>
            <person name="Pan T.Y."/>
            <person name="Kan S.C."/>
            <person name="Kuan Y.C."/>
            <person name="Hong L.Y."/>
            <person name="Chiu K.R."/>
            <person name="Sheu C.S."/>
            <person name="Yang J.S."/>
            <person name="Hsu W.H."/>
            <person name="Hu H.Y."/>
        </authorList>
    </citation>
    <scope>NUCLEOTIDE SEQUENCE</scope>
</reference>
<dbReference type="EMBL" id="DQ499600">
    <property type="protein sequence ID" value="ABF57536.1"/>
    <property type="molecule type" value="Genomic_DNA"/>
</dbReference>
<name>A7IYF3_9CAUD</name>